<dbReference type="InterPro" id="IPR013783">
    <property type="entry name" value="Ig-like_fold"/>
</dbReference>
<evidence type="ECO:0000256" key="2">
    <source>
        <dbReference type="ARBA" id="ARBA00010158"/>
    </source>
</evidence>
<comment type="similarity">
    <text evidence="2">Belongs to the ITIH family.</text>
</comment>
<evidence type="ECO:0000259" key="10">
    <source>
        <dbReference type="PROSITE" id="PS50234"/>
    </source>
</evidence>
<dbReference type="Proteomes" id="UP001642483">
    <property type="component" value="Unassembled WGS sequence"/>
</dbReference>
<evidence type="ECO:0000256" key="4">
    <source>
        <dbReference type="ARBA" id="ARBA00022690"/>
    </source>
</evidence>
<keyword evidence="4" id="KW-0646">Protease inhibitor</keyword>
<evidence type="ECO:0000256" key="9">
    <source>
        <dbReference type="SAM" id="SignalP"/>
    </source>
</evidence>
<evidence type="ECO:0000256" key="7">
    <source>
        <dbReference type="ARBA" id="ARBA00023180"/>
    </source>
</evidence>
<feature type="domain" description="VWFA" evidence="10">
    <location>
        <begin position="957"/>
        <end position="1154"/>
    </location>
</feature>
<name>A0ABP0FED2_CLALP</name>
<evidence type="ECO:0000256" key="5">
    <source>
        <dbReference type="ARBA" id="ARBA00022729"/>
    </source>
</evidence>
<dbReference type="InterPro" id="IPR013694">
    <property type="entry name" value="VIT"/>
</dbReference>
<feature type="domain" description="VIT" evidence="11">
    <location>
        <begin position="700"/>
        <end position="829"/>
    </location>
</feature>
<dbReference type="SMART" id="SM00609">
    <property type="entry name" value="VIT"/>
    <property type="match status" value="1"/>
</dbReference>
<dbReference type="Pfam" id="PF06668">
    <property type="entry name" value="ITI_HC_C"/>
    <property type="match status" value="1"/>
</dbReference>
<sequence length="1618" mass="178720">MWNACSVTRLFALVALSGALGMQVPPESGGDSCEGYRSLLTRVLVQYSATYFADNPRNEGTIIDPNQIFPLTPLQLFREFYGDSATPEHFKEAILKMYYSDPGPYGPAPEDADRIILRDNIYTYAQASSYELAREKFGVLLYLGITDYAVNSASWLNSRCIEPQFIDDAEDVITAELERVRNEIGEFKFGAFMDLGSGTTLAFAIDDTGSMSGEIAAAKVRVKQIIDERQGSLDQPSDFVLVPFNDPTVGPVTTTGNPDVFKAAIDRLYAHGGGDAPELALRGILLAIENSREGSTVFVITDIDAKDVELQDQVVASAVQKNIKITFLLTNRIRTTMCRFYTRSRDNALNKRRCETPSFRFGFELFQYIADSTGGNLLVVSKRDIFRATQVIDSNVKQGVVDIAYHVLSGGRQRFTFDVDSSSREIFLQLTGNCDDVGVTFEGSSLKIEDPINVGDLYEGRVMVGDNHGPWTVSVNVGGSCSAKVVARSTFGFVQTLATETANEVGEVTVTKIDGQPLISEDTVILIDMFGKQPGDTVTSVDFVSQATGQVLETFNINDSGLNAFRVSPDTNPSSPFFAVVRGTDRNGFRFNRIHVSPIEFVNVALDCVDIDNIVFRPGDTVDVTISVENRGSRSGSFELGATDTQGYVSSAGVSPSLINVDGSSTGTSQFQVTAPDNAVVGTTNVITVTATTSLSSFLLYKSCRIVVGQRLRPKVESFMVDTTISSRFAETALTTIVHNDAAVGREAEFSVLLPLDAFITSFSMTIDGVTYEGTIREKEEAQRIFNIARDRQLSAGHVVARDESTTVFQTSVNLEPFKRVTFELKYQELLVKKNGKYTYGVSVQMLQPVQEFRIDVSICEGEDLLFVNVPGFETEQSSIPEPIALPGVTVTRRANSAQVSYAPTRDQQTIFSPLGLSGRFVVEYDVVRESATSELLIAGEYFVHFIEPSLDPMPKRVVFALDVSGSMFGHKLKQLRLAMSDILDQFRPDDQFSIIVFNSSVTRWEPEGLSTTLAPATPAYLRQAKSFLDEVMARGGTDILQAAQAAINMLSVAVEESPDASSLGGLEASNPAADYIILLTDGQSTEGVIKPSDIEKEIADDNDDRFGIHTIGFGSLVDARMLRRIAAQNVGTSIQIFIDIDTHVQMASFFSGISRPVLRDVEIEYPPSTVRKTSDTSFRASFIGSEIIVAGRFSADFVIDNVSPRRRRDVTFDFLEFTLRGKTRKDDRIIPENATPRDLAELCLATEFQVLNFAERLNIFLELKNLLRRIDATTNNTEEESLRDEALQLSLENEFVTPGITALIVVKPDDLKEIDEAIEEEDSTTTTAAPTTTARPPIGLTSSGREEALDSRLIGARPTFTTPPRRIDIFGDPHIILDLEEQVTVCFTWQGEDSQIYNILHDDVNGITVNAKLSQGPLSVRNNQHTYIDHLALMFRKQNVTAELDVSGIAITAGNNKPIRLNINKKVTMKVRGIRFKTVPLSDNMAMVIIIVNSKIQFKILSRTNSANIDITNHLDFSILREDGLSKRLSGLLGQFPLDLKTNKNNFKITFFEDTDDALLAYKHTMVKVKSREMFDSYRQRDVQCWYLQDPSDLTGQNKNNYLLTQLFEQPISVAPK</sequence>
<gene>
    <name evidence="12" type="ORF">CVLEPA_LOCUS7989</name>
</gene>
<reference evidence="12 13" key="1">
    <citation type="submission" date="2024-02" db="EMBL/GenBank/DDBJ databases">
        <authorList>
            <person name="Daric V."/>
            <person name="Darras S."/>
        </authorList>
    </citation>
    <scope>NUCLEOTIDE SEQUENCE [LARGE SCALE GENOMIC DNA]</scope>
</reference>
<proteinExistence type="inferred from homology"/>
<dbReference type="InterPro" id="IPR036465">
    <property type="entry name" value="vWFA_dom_sf"/>
</dbReference>
<feature type="signal peptide" evidence="9">
    <location>
        <begin position="1"/>
        <end position="21"/>
    </location>
</feature>
<dbReference type="EMBL" id="CAWYQH010000046">
    <property type="protein sequence ID" value="CAK8678029.1"/>
    <property type="molecule type" value="Genomic_DNA"/>
</dbReference>
<dbReference type="SUPFAM" id="SSF53300">
    <property type="entry name" value="vWA-like"/>
    <property type="match status" value="2"/>
</dbReference>
<dbReference type="InterPro" id="IPR002035">
    <property type="entry name" value="VWF_A"/>
</dbReference>
<keyword evidence="6" id="KW-0722">Serine protease inhibitor</keyword>
<dbReference type="CDD" id="cd00198">
    <property type="entry name" value="vWFA"/>
    <property type="match status" value="1"/>
</dbReference>
<dbReference type="PANTHER" id="PTHR10338">
    <property type="entry name" value="INTER-ALPHA-TRYPSIN INHIBITOR HEAVY CHAIN FAMILY MEMBER"/>
    <property type="match status" value="1"/>
</dbReference>
<keyword evidence="3" id="KW-0964">Secreted</keyword>
<dbReference type="InterPro" id="IPR050934">
    <property type="entry name" value="ITIH"/>
</dbReference>
<keyword evidence="5 9" id="KW-0732">Signal</keyword>
<evidence type="ECO:0000313" key="12">
    <source>
        <dbReference type="EMBL" id="CAK8678029.1"/>
    </source>
</evidence>
<comment type="caution">
    <text evidence="12">The sequence shown here is derived from an EMBL/GenBank/DDBJ whole genome shotgun (WGS) entry which is preliminary data.</text>
</comment>
<comment type="subcellular location">
    <subcellularLocation>
        <location evidence="1">Secreted</location>
    </subcellularLocation>
</comment>
<dbReference type="Pfam" id="PF13768">
    <property type="entry name" value="VWA_3"/>
    <property type="match status" value="1"/>
</dbReference>
<keyword evidence="13" id="KW-1185">Reference proteome</keyword>
<dbReference type="Gene3D" id="3.40.50.410">
    <property type="entry name" value="von Willebrand factor, type A domain"/>
    <property type="match status" value="2"/>
</dbReference>
<dbReference type="InterPro" id="IPR056861">
    <property type="entry name" value="HMCN1-like_VWA"/>
</dbReference>
<evidence type="ECO:0000256" key="8">
    <source>
        <dbReference type="SAM" id="MobiDB-lite"/>
    </source>
</evidence>
<evidence type="ECO:0000313" key="13">
    <source>
        <dbReference type="Proteomes" id="UP001642483"/>
    </source>
</evidence>
<dbReference type="InterPro" id="IPR010600">
    <property type="entry name" value="ITI_HC_C"/>
</dbReference>
<evidence type="ECO:0000256" key="6">
    <source>
        <dbReference type="ARBA" id="ARBA00022900"/>
    </source>
</evidence>
<keyword evidence="7" id="KW-0325">Glycoprotein</keyword>
<dbReference type="SMART" id="SM00327">
    <property type="entry name" value="VWA"/>
    <property type="match status" value="2"/>
</dbReference>
<dbReference type="PROSITE" id="PS50234">
    <property type="entry name" value="VWFA"/>
    <property type="match status" value="1"/>
</dbReference>
<evidence type="ECO:0000256" key="3">
    <source>
        <dbReference type="ARBA" id="ARBA00022525"/>
    </source>
</evidence>
<feature type="region of interest" description="Disordered" evidence="8">
    <location>
        <begin position="1320"/>
        <end position="1343"/>
    </location>
</feature>
<feature type="chain" id="PRO_5045789837" evidence="9">
    <location>
        <begin position="22"/>
        <end position="1618"/>
    </location>
</feature>
<dbReference type="PROSITE" id="PS51468">
    <property type="entry name" value="VIT"/>
    <property type="match status" value="1"/>
</dbReference>
<organism evidence="12 13">
    <name type="scientific">Clavelina lepadiformis</name>
    <name type="common">Light-bulb sea squirt</name>
    <name type="synonym">Ascidia lepadiformis</name>
    <dbReference type="NCBI Taxonomy" id="159417"/>
    <lineage>
        <taxon>Eukaryota</taxon>
        <taxon>Metazoa</taxon>
        <taxon>Chordata</taxon>
        <taxon>Tunicata</taxon>
        <taxon>Ascidiacea</taxon>
        <taxon>Aplousobranchia</taxon>
        <taxon>Clavelinidae</taxon>
        <taxon>Clavelina</taxon>
    </lineage>
</organism>
<evidence type="ECO:0000256" key="1">
    <source>
        <dbReference type="ARBA" id="ARBA00004613"/>
    </source>
</evidence>
<accession>A0ABP0FED2</accession>
<protein>
    <submittedName>
        <fullName evidence="12">Uncharacterized protein</fullName>
    </submittedName>
</protein>
<feature type="compositionally biased region" description="Low complexity" evidence="8">
    <location>
        <begin position="1325"/>
        <end position="1338"/>
    </location>
</feature>
<dbReference type="PANTHER" id="PTHR10338:SF108">
    <property type="entry name" value="INTER-ALPHA-TRYPSIN INHIBITOR HEAVY CHAIN H4-LIKE PROTEIN"/>
    <property type="match status" value="1"/>
</dbReference>
<evidence type="ECO:0000259" key="11">
    <source>
        <dbReference type="PROSITE" id="PS51468"/>
    </source>
</evidence>
<dbReference type="Pfam" id="PF25106">
    <property type="entry name" value="VWA_4"/>
    <property type="match status" value="1"/>
</dbReference>
<dbReference type="Pfam" id="PF08487">
    <property type="entry name" value="VIT"/>
    <property type="match status" value="1"/>
</dbReference>
<dbReference type="Gene3D" id="2.60.40.10">
    <property type="entry name" value="Immunoglobulins"/>
    <property type="match status" value="1"/>
</dbReference>